<name>A0A7R9E321_9NEOP</name>
<dbReference type="EMBL" id="OB793132">
    <property type="protein sequence ID" value="CAD7426194.1"/>
    <property type="molecule type" value="Genomic_DNA"/>
</dbReference>
<sequence>MSQNTQIKLRAKAPESHFRLTQLVDVPTNPPLTPPPEIIGGLRPCARGPLEIAQFSSPYICTLQKSEPTWSLAREGWVQCDWSGIQRGHSTPPHASAHQIITGNVEFIEKRAVWYIRACVFACLHDSVYTWGRSLTQLNKLELTDNRNLSLTSALLRQSPNSLIVLKGTRMTGWDGANMRESSGSCRLMGRNRGQPSLS</sequence>
<reference evidence="1" key="1">
    <citation type="submission" date="2020-11" db="EMBL/GenBank/DDBJ databases">
        <authorList>
            <person name="Tran Van P."/>
        </authorList>
    </citation>
    <scope>NUCLEOTIDE SEQUENCE</scope>
</reference>
<dbReference type="AlphaFoldDB" id="A0A7R9E321"/>
<evidence type="ECO:0000313" key="1">
    <source>
        <dbReference type="EMBL" id="CAD7426194.1"/>
    </source>
</evidence>
<organism evidence="1">
    <name type="scientific">Timema monikensis</name>
    <dbReference type="NCBI Taxonomy" id="170555"/>
    <lineage>
        <taxon>Eukaryota</taxon>
        <taxon>Metazoa</taxon>
        <taxon>Ecdysozoa</taxon>
        <taxon>Arthropoda</taxon>
        <taxon>Hexapoda</taxon>
        <taxon>Insecta</taxon>
        <taxon>Pterygota</taxon>
        <taxon>Neoptera</taxon>
        <taxon>Polyneoptera</taxon>
        <taxon>Phasmatodea</taxon>
        <taxon>Timematodea</taxon>
        <taxon>Timematoidea</taxon>
        <taxon>Timematidae</taxon>
        <taxon>Timema</taxon>
    </lineage>
</organism>
<accession>A0A7R9E321</accession>
<protein>
    <submittedName>
        <fullName evidence="1">Uncharacterized protein</fullName>
    </submittedName>
</protein>
<gene>
    <name evidence="1" type="ORF">TMSB3V08_LOCUS3087</name>
</gene>
<proteinExistence type="predicted"/>